<dbReference type="GO" id="GO:0007160">
    <property type="term" value="P:cell-matrix adhesion"/>
    <property type="evidence" value="ECO:0007669"/>
    <property type="project" value="TreeGrafter"/>
</dbReference>
<dbReference type="GO" id="GO:0009897">
    <property type="term" value="C:external side of plasma membrane"/>
    <property type="evidence" value="ECO:0007669"/>
    <property type="project" value="TreeGrafter"/>
</dbReference>
<proteinExistence type="predicted"/>
<dbReference type="AlphaFoldDB" id="A0A8C6VNW1"/>
<dbReference type="PANTHER" id="PTHR23220">
    <property type="entry name" value="INTEGRIN ALPHA"/>
    <property type="match status" value="1"/>
</dbReference>
<dbReference type="PANTHER" id="PTHR23220:SF3">
    <property type="entry name" value="INTEGRIN ALPHA-5"/>
    <property type="match status" value="1"/>
</dbReference>
<dbReference type="GeneTree" id="ENSGT00940000158061"/>
<dbReference type="GO" id="GO:0001525">
    <property type="term" value="P:angiogenesis"/>
    <property type="evidence" value="ECO:0007669"/>
    <property type="project" value="TreeGrafter"/>
</dbReference>
<feature type="repeat" description="FG-GAP" evidence="1">
    <location>
        <begin position="38"/>
        <end position="98"/>
    </location>
</feature>
<feature type="repeat" description="FG-GAP" evidence="1">
    <location>
        <begin position="112"/>
        <end position="173"/>
    </location>
</feature>
<dbReference type="Proteomes" id="UP000694559">
    <property type="component" value="Unplaced"/>
</dbReference>
<dbReference type="GO" id="GO:0033627">
    <property type="term" value="P:cell adhesion mediated by integrin"/>
    <property type="evidence" value="ECO:0007669"/>
    <property type="project" value="TreeGrafter"/>
</dbReference>
<dbReference type="OrthoDB" id="5317514at2759"/>
<dbReference type="OMA" id="EENCTRI"/>
<organism evidence="2 3">
    <name type="scientific">Naja naja</name>
    <name type="common">Indian cobra</name>
    <dbReference type="NCBI Taxonomy" id="35670"/>
    <lineage>
        <taxon>Eukaryota</taxon>
        <taxon>Metazoa</taxon>
        <taxon>Chordata</taxon>
        <taxon>Craniata</taxon>
        <taxon>Vertebrata</taxon>
        <taxon>Euteleostomi</taxon>
        <taxon>Lepidosauria</taxon>
        <taxon>Squamata</taxon>
        <taxon>Bifurcata</taxon>
        <taxon>Unidentata</taxon>
        <taxon>Episquamata</taxon>
        <taxon>Toxicofera</taxon>
        <taxon>Serpentes</taxon>
        <taxon>Colubroidea</taxon>
        <taxon>Elapidae</taxon>
        <taxon>Elapinae</taxon>
        <taxon>Naja</taxon>
    </lineage>
</organism>
<dbReference type="SMART" id="SM00191">
    <property type="entry name" value="Int_alpha"/>
    <property type="match status" value="1"/>
</dbReference>
<dbReference type="Ensembl" id="ENSNNAT00000005258.1">
    <property type="protein sequence ID" value="ENSNNAP00000005032.1"/>
    <property type="gene ID" value="ENSNNAG00000003380.1"/>
</dbReference>
<protein>
    <submittedName>
        <fullName evidence="2">Uncharacterized protein</fullName>
    </submittedName>
</protein>
<dbReference type="Gene3D" id="2.130.10.130">
    <property type="entry name" value="Integrin alpha, N-terminal"/>
    <property type="match status" value="1"/>
</dbReference>
<accession>A0A8C6VNW1</accession>
<dbReference type="InterPro" id="IPR013519">
    <property type="entry name" value="Int_alpha_beta-p"/>
</dbReference>
<dbReference type="GO" id="GO:0005178">
    <property type="term" value="F:integrin binding"/>
    <property type="evidence" value="ECO:0007669"/>
    <property type="project" value="TreeGrafter"/>
</dbReference>
<reference evidence="2" key="1">
    <citation type="submission" date="2025-08" db="UniProtKB">
        <authorList>
            <consortium name="Ensembl"/>
        </authorList>
    </citation>
    <scope>IDENTIFICATION</scope>
</reference>
<evidence type="ECO:0000256" key="1">
    <source>
        <dbReference type="PROSITE-ProRule" id="PRU00803"/>
    </source>
</evidence>
<evidence type="ECO:0000313" key="2">
    <source>
        <dbReference type="Ensembl" id="ENSNNAP00000005032.1"/>
    </source>
</evidence>
<dbReference type="GO" id="GO:0098609">
    <property type="term" value="P:cell-cell adhesion"/>
    <property type="evidence" value="ECO:0007669"/>
    <property type="project" value="TreeGrafter"/>
</dbReference>
<sequence>CESFPRKRERERKAGTMLRRALLFLFSGLCAWGFNLDSKAPTVFVGPPGSFFGFSVDFYLPEEQSILVGAPKAETGQSEIRQGGAVFYCPWHLGNNRCTTIEFDRSRLEEINGTLKQMEFKSLQWFGATVRSHGKSILACAPLYSWRTTKDEPQREVVGTCYLSINNFTKFVEYAPCRSGNMRSMREGIDNENILNNFILQNNE</sequence>
<dbReference type="InterPro" id="IPR028994">
    <property type="entry name" value="Integrin_alpha_N"/>
</dbReference>
<dbReference type="GO" id="GO:0008305">
    <property type="term" value="C:integrin complex"/>
    <property type="evidence" value="ECO:0007669"/>
    <property type="project" value="TreeGrafter"/>
</dbReference>
<reference evidence="2" key="2">
    <citation type="submission" date="2025-09" db="UniProtKB">
        <authorList>
            <consortium name="Ensembl"/>
        </authorList>
    </citation>
    <scope>IDENTIFICATION</scope>
</reference>
<evidence type="ECO:0000313" key="3">
    <source>
        <dbReference type="Proteomes" id="UP000694559"/>
    </source>
</evidence>
<dbReference type="PROSITE" id="PS51470">
    <property type="entry name" value="FG_GAP"/>
    <property type="match status" value="2"/>
</dbReference>
<keyword evidence="3" id="KW-1185">Reference proteome</keyword>
<name>A0A8C6VNW1_NAJNA</name>
<dbReference type="GO" id="GO:0007229">
    <property type="term" value="P:integrin-mediated signaling pathway"/>
    <property type="evidence" value="ECO:0007669"/>
    <property type="project" value="TreeGrafter"/>
</dbReference>
<dbReference type="SUPFAM" id="SSF69318">
    <property type="entry name" value="Integrin alpha N-terminal domain"/>
    <property type="match status" value="1"/>
</dbReference>